<evidence type="ECO:0000256" key="7">
    <source>
        <dbReference type="ARBA" id="ARBA00023136"/>
    </source>
</evidence>
<feature type="transmembrane region" description="Helical" evidence="8">
    <location>
        <begin position="518"/>
        <end position="538"/>
    </location>
</feature>
<proteinExistence type="inferred from homology"/>
<keyword evidence="5 8" id="KW-0812">Transmembrane</keyword>
<name>A0AAD5YJ93_9APHY</name>
<dbReference type="Pfam" id="PF06423">
    <property type="entry name" value="GWT1"/>
    <property type="match status" value="1"/>
</dbReference>
<comment type="subcellular location">
    <subcellularLocation>
        <location evidence="8">Endoplasmic reticulum membrane</location>
        <topology evidence="8">Multi-pass membrane protein</topology>
    </subcellularLocation>
    <subcellularLocation>
        <location evidence="1">Membrane</location>
        <topology evidence="1">Multi-pass membrane protein</topology>
    </subcellularLocation>
</comment>
<dbReference type="PANTHER" id="PTHR20661">
    <property type="entry name" value="PHOSPHATIDYLINOSITOL-GLYCAN BIOSYNTHESIS CLASS W PROTEIN"/>
    <property type="match status" value="1"/>
</dbReference>
<feature type="transmembrane region" description="Helical" evidence="8">
    <location>
        <begin position="431"/>
        <end position="454"/>
    </location>
</feature>
<feature type="transmembrane region" description="Helical" evidence="8">
    <location>
        <begin position="133"/>
        <end position="155"/>
    </location>
</feature>
<dbReference type="EC" id="2.3.-.-" evidence="8"/>
<feature type="transmembrane region" description="Helical" evidence="8">
    <location>
        <begin position="52"/>
        <end position="70"/>
    </location>
</feature>
<comment type="caution">
    <text evidence="10">The sequence shown here is derived from an EMBL/GenBank/DDBJ whole genome shotgun (WGS) entry which is preliminary data.</text>
</comment>
<evidence type="ECO:0000256" key="2">
    <source>
        <dbReference type="ARBA" id="ARBA00004687"/>
    </source>
</evidence>
<dbReference type="GO" id="GO:0005789">
    <property type="term" value="C:endoplasmic reticulum membrane"/>
    <property type="evidence" value="ECO:0007669"/>
    <property type="project" value="UniProtKB-SubCell"/>
</dbReference>
<organism evidence="10 11">
    <name type="scientific">Meripilus lineatus</name>
    <dbReference type="NCBI Taxonomy" id="2056292"/>
    <lineage>
        <taxon>Eukaryota</taxon>
        <taxon>Fungi</taxon>
        <taxon>Dikarya</taxon>
        <taxon>Basidiomycota</taxon>
        <taxon>Agaricomycotina</taxon>
        <taxon>Agaricomycetes</taxon>
        <taxon>Polyporales</taxon>
        <taxon>Meripilaceae</taxon>
        <taxon>Meripilus</taxon>
    </lineage>
</organism>
<dbReference type="AlphaFoldDB" id="A0AAD5YJ93"/>
<dbReference type="GO" id="GO:0032216">
    <property type="term" value="F:glucosaminyl-phosphatidylinositol O-acyltransferase activity"/>
    <property type="evidence" value="ECO:0007669"/>
    <property type="project" value="TreeGrafter"/>
</dbReference>
<keyword evidence="8" id="KW-0256">Endoplasmic reticulum</keyword>
<keyword evidence="6 8" id="KW-1133">Transmembrane helix</keyword>
<accession>A0AAD5YJ93</accession>
<feature type="transmembrane region" description="Helical" evidence="8">
    <location>
        <begin position="311"/>
        <end position="332"/>
    </location>
</feature>
<feature type="transmembrane region" description="Helical" evidence="8">
    <location>
        <begin position="544"/>
        <end position="563"/>
    </location>
</feature>
<evidence type="ECO:0000256" key="4">
    <source>
        <dbReference type="ARBA" id="ARBA00022502"/>
    </source>
</evidence>
<evidence type="ECO:0000256" key="3">
    <source>
        <dbReference type="ARBA" id="ARBA00007559"/>
    </source>
</evidence>
<dbReference type="PANTHER" id="PTHR20661:SF0">
    <property type="entry name" value="PHOSPHATIDYLINOSITOL-GLYCAN BIOSYNTHESIS CLASS W PROTEIN"/>
    <property type="match status" value="1"/>
</dbReference>
<dbReference type="EMBL" id="JANAWD010000171">
    <property type="protein sequence ID" value="KAJ3484919.1"/>
    <property type="molecule type" value="Genomic_DNA"/>
</dbReference>
<feature type="transmembrane region" description="Helical" evidence="8">
    <location>
        <begin position="269"/>
        <end position="291"/>
    </location>
</feature>
<evidence type="ECO:0000256" key="5">
    <source>
        <dbReference type="ARBA" id="ARBA00022692"/>
    </source>
</evidence>
<protein>
    <recommendedName>
        <fullName evidence="8">GPI-anchored wall transfer protein</fullName>
        <ecNumber evidence="8">2.3.-.-</ecNumber>
    </recommendedName>
</protein>
<evidence type="ECO:0000256" key="8">
    <source>
        <dbReference type="RuleBase" id="RU280819"/>
    </source>
</evidence>
<keyword evidence="11" id="KW-1185">Reference proteome</keyword>
<reference evidence="10" key="1">
    <citation type="submission" date="2022-07" db="EMBL/GenBank/DDBJ databases">
        <title>Genome Sequence of Physisporinus lineatus.</title>
        <authorList>
            <person name="Buettner E."/>
        </authorList>
    </citation>
    <scope>NUCLEOTIDE SEQUENCE</scope>
    <source>
        <strain evidence="10">VT162</strain>
    </source>
</reference>
<feature type="region of interest" description="Disordered" evidence="9">
    <location>
        <begin position="102"/>
        <end position="128"/>
    </location>
</feature>
<gene>
    <name evidence="10" type="ORF">NLI96_g5316</name>
</gene>
<evidence type="ECO:0000313" key="10">
    <source>
        <dbReference type="EMBL" id="KAJ3484919.1"/>
    </source>
</evidence>
<dbReference type="InterPro" id="IPR009447">
    <property type="entry name" value="PIGW/GWT1"/>
</dbReference>
<evidence type="ECO:0000256" key="6">
    <source>
        <dbReference type="ARBA" id="ARBA00022989"/>
    </source>
</evidence>
<evidence type="ECO:0000313" key="11">
    <source>
        <dbReference type="Proteomes" id="UP001212997"/>
    </source>
</evidence>
<comment type="similarity">
    <text evidence="3 8">Belongs to the PIGW family.</text>
</comment>
<dbReference type="Proteomes" id="UP001212997">
    <property type="component" value="Unassembled WGS sequence"/>
</dbReference>
<feature type="transmembrane region" description="Helical" evidence="8">
    <location>
        <begin position="20"/>
        <end position="40"/>
    </location>
</feature>
<keyword evidence="8" id="KW-0808">Transferase</keyword>
<evidence type="ECO:0000256" key="9">
    <source>
        <dbReference type="SAM" id="MobiDB-lite"/>
    </source>
</evidence>
<dbReference type="GO" id="GO:0006506">
    <property type="term" value="P:GPI anchor biosynthetic process"/>
    <property type="evidence" value="ECO:0007669"/>
    <property type="project" value="UniProtKB-KW"/>
</dbReference>
<comment type="function">
    <text evidence="8">A acetyltransferase, which acetylates the inositol ring of phosphatidylinositol during biosynthesis of GPI-anchor.</text>
</comment>
<keyword evidence="8" id="KW-0012">Acyltransferase</keyword>
<comment type="pathway">
    <text evidence="2 8">Glycolipid biosynthesis; glycosylphosphatidylinositol-anchor biosynthesis.</text>
</comment>
<keyword evidence="7 8" id="KW-0472">Membrane</keyword>
<evidence type="ECO:0000256" key="1">
    <source>
        <dbReference type="ARBA" id="ARBA00004141"/>
    </source>
</evidence>
<keyword evidence="4 8" id="KW-0337">GPI-anchor biosynthesis</keyword>
<dbReference type="GO" id="GO:0072659">
    <property type="term" value="P:protein localization to plasma membrane"/>
    <property type="evidence" value="ECO:0007669"/>
    <property type="project" value="TreeGrafter"/>
</dbReference>
<feature type="transmembrane region" description="Helical" evidence="8">
    <location>
        <begin position="399"/>
        <end position="419"/>
    </location>
</feature>
<feature type="transmembrane region" description="Helical" evidence="8">
    <location>
        <begin position="175"/>
        <end position="195"/>
    </location>
</feature>
<sequence length="571" mass="62738">MDYKTSKEAFVSGMTGSSITHVNMISLVSLFSIALHSSLLTRLPPTSSQLTFIPSFLILILPLLLSVTLFANSPGLLSLIILFPTGVLLLVPRRESGVVLPYVGSPSRGSGNSSEGEKDDEPNEKRRRGRIPLLPALTTYRSHMLMLTFISILAVDFPVFPRSLAKCETFGVSMMDLGVGSFVFSQGLVSSLPMIKNPRYLKEPFIPKLAQTLRKCLPLLILGLLRTVSVKGAEYPEHQTEYGTHWNFFITLGLMPILQVFFHPLIAVLPISLLGVVVALSQQLFLSYGGLASYVLDAPRTTLISHNKEGLVSLIGYLSIHLLGLSCGTLILPPSPSYFRRQQQQLYQQPIVSPTSPTSPTYMNSPKSARLNSVRETASQVSNDANYQLRENDKTAIELFSYAFVWWVFLGFSQLFGVGGGVSRRMVNLQYILYVSAYNTTFMLGYLLLDLLFFASPMSKSVYSPTSKLKVHPEVRRKDSIHSTYPSSPSTAAPAAEVAPEKRGSAPTLLDAVNKNGLVLFLLANVVTGLINLSIPTMYASDGLAMVVLGSYAFGMSGVAWICRGRKLWRF</sequence>